<reference evidence="2" key="1">
    <citation type="journal article" date="2020" name="Stud. Mycol.">
        <title>101 Dothideomycetes genomes: a test case for predicting lifestyles and emergence of pathogens.</title>
        <authorList>
            <person name="Haridas S."/>
            <person name="Albert R."/>
            <person name="Binder M."/>
            <person name="Bloem J."/>
            <person name="Labutti K."/>
            <person name="Salamov A."/>
            <person name="Andreopoulos B."/>
            <person name="Baker S."/>
            <person name="Barry K."/>
            <person name="Bills G."/>
            <person name="Bluhm B."/>
            <person name="Cannon C."/>
            <person name="Castanera R."/>
            <person name="Culley D."/>
            <person name="Daum C."/>
            <person name="Ezra D."/>
            <person name="Gonzalez J."/>
            <person name="Henrissat B."/>
            <person name="Kuo A."/>
            <person name="Liang C."/>
            <person name="Lipzen A."/>
            <person name="Lutzoni F."/>
            <person name="Magnuson J."/>
            <person name="Mondo S."/>
            <person name="Nolan M."/>
            <person name="Ohm R."/>
            <person name="Pangilinan J."/>
            <person name="Park H.-J."/>
            <person name="Ramirez L."/>
            <person name="Alfaro M."/>
            <person name="Sun H."/>
            <person name="Tritt A."/>
            <person name="Yoshinaga Y."/>
            <person name="Zwiers L.-H."/>
            <person name="Turgeon B."/>
            <person name="Goodwin S."/>
            <person name="Spatafora J."/>
            <person name="Crous P."/>
            <person name="Grigoriev I."/>
        </authorList>
    </citation>
    <scope>NUCLEOTIDE SEQUENCE</scope>
    <source>
        <strain evidence="2">CBS 675.92</strain>
    </source>
</reference>
<dbReference type="GO" id="GO:0036498">
    <property type="term" value="P:IRE1-mediated unfolded protein response"/>
    <property type="evidence" value="ECO:0007669"/>
    <property type="project" value="TreeGrafter"/>
</dbReference>
<dbReference type="GO" id="GO:0004674">
    <property type="term" value="F:protein serine/threonine kinase activity"/>
    <property type="evidence" value="ECO:0007669"/>
    <property type="project" value="InterPro"/>
</dbReference>
<dbReference type="GO" id="GO:1990604">
    <property type="term" value="C:IRE1-TRAF2-ASK1 complex"/>
    <property type="evidence" value="ECO:0007669"/>
    <property type="project" value="TreeGrafter"/>
</dbReference>
<dbReference type="SUPFAM" id="SSF56112">
    <property type="entry name" value="Protein kinase-like (PK-like)"/>
    <property type="match status" value="1"/>
</dbReference>
<keyword evidence="2" id="KW-0808">Transferase</keyword>
<feature type="non-terminal residue" evidence="2">
    <location>
        <position position="1"/>
    </location>
</feature>
<name>A0A6A5TY99_9PLEO</name>
<sequence length="203" mass="23591">PWQWDYPPRKIDFEKVLPRFNAATMTLADPYISNTYVKHANMIAYGDSMFSESQRPISVLNREIATCEYLRQHPHPHVCGYLGMQVNPQGYVFGLVFERFQFNLSQVVAQNFLFDGDTICDQIENGINHMHSLGLVHCDIKPDNIFVDVKNMRAVVGDFDSTHKRGETLSLRVGTYGWTSDRFFKAHRENDFHGLGMIRWWLE</sequence>
<dbReference type="InterPro" id="IPR011009">
    <property type="entry name" value="Kinase-like_dom_sf"/>
</dbReference>
<dbReference type="EMBL" id="ML976989">
    <property type="protein sequence ID" value="KAF1957304.1"/>
    <property type="molecule type" value="Genomic_DNA"/>
</dbReference>
<dbReference type="InterPro" id="IPR000719">
    <property type="entry name" value="Prot_kinase_dom"/>
</dbReference>
<dbReference type="Proteomes" id="UP000800035">
    <property type="component" value="Unassembled WGS sequence"/>
</dbReference>
<evidence type="ECO:0000259" key="1">
    <source>
        <dbReference type="PROSITE" id="PS50011"/>
    </source>
</evidence>
<dbReference type="PROSITE" id="PS00108">
    <property type="entry name" value="PROTEIN_KINASE_ST"/>
    <property type="match status" value="1"/>
</dbReference>
<dbReference type="PANTHER" id="PTHR13954">
    <property type="entry name" value="IRE1-RELATED"/>
    <property type="match status" value="1"/>
</dbReference>
<feature type="non-terminal residue" evidence="2">
    <location>
        <position position="203"/>
    </location>
</feature>
<dbReference type="GO" id="GO:0004521">
    <property type="term" value="F:RNA endonuclease activity"/>
    <property type="evidence" value="ECO:0007669"/>
    <property type="project" value="InterPro"/>
</dbReference>
<protein>
    <submittedName>
        <fullName evidence="2">Kinase-like protein</fullName>
    </submittedName>
</protein>
<gene>
    <name evidence="2" type="ORF">CC80DRAFT_370442</name>
</gene>
<dbReference type="AlphaFoldDB" id="A0A6A5TY99"/>
<keyword evidence="2" id="KW-0418">Kinase</keyword>
<evidence type="ECO:0000313" key="3">
    <source>
        <dbReference type="Proteomes" id="UP000800035"/>
    </source>
</evidence>
<dbReference type="OrthoDB" id="4062651at2759"/>
<dbReference type="GO" id="GO:0070059">
    <property type="term" value="P:intrinsic apoptotic signaling pathway in response to endoplasmic reticulum stress"/>
    <property type="evidence" value="ECO:0007669"/>
    <property type="project" value="TreeGrafter"/>
</dbReference>
<dbReference type="Gene3D" id="1.10.510.10">
    <property type="entry name" value="Transferase(Phosphotransferase) domain 1"/>
    <property type="match status" value="1"/>
</dbReference>
<keyword evidence="3" id="KW-1185">Reference proteome</keyword>
<dbReference type="Pfam" id="PF00069">
    <property type="entry name" value="Pkinase"/>
    <property type="match status" value="1"/>
</dbReference>
<organism evidence="2 3">
    <name type="scientific">Byssothecium circinans</name>
    <dbReference type="NCBI Taxonomy" id="147558"/>
    <lineage>
        <taxon>Eukaryota</taxon>
        <taxon>Fungi</taxon>
        <taxon>Dikarya</taxon>
        <taxon>Ascomycota</taxon>
        <taxon>Pezizomycotina</taxon>
        <taxon>Dothideomycetes</taxon>
        <taxon>Pleosporomycetidae</taxon>
        <taxon>Pleosporales</taxon>
        <taxon>Massarineae</taxon>
        <taxon>Massarinaceae</taxon>
        <taxon>Byssothecium</taxon>
    </lineage>
</organism>
<dbReference type="InterPro" id="IPR008271">
    <property type="entry name" value="Ser/Thr_kinase_AS"/>
</dbReference>
<evidence type="ECO:0000313" key="2">
    <source>
        <dbReference type="EMBL" id="KAF1957304.1"/>
    </source>
</evidence>
<proteinExistence type="predicted"/>
<dbReference type="PROSITE" id="PS50011">
    <property type="entry name" value="PROTEIN_KINASE_DOM"/>
    <property type="match status" value="1"/>
</dbReference>
<accession>A0A6A5TY99</accession>
<dbReference type="InterPro" id="IPR045133">
    <property type="entry name" value="IRE1/2-like"/>
</dbReference>
<feature type="domain" description="Protein kinase" evidence="1">
    <location>
        <begin position="1"/>
        <end position="203"/>
    </location>
</feature>
<dbReference type="GO" id="GO:0005524">
    <property type="term" value="F:ATP binding"/>
    <property type="evidence" value="ECO:0007669"/>
    <property type="project" value="InterPro"/>
</dbReference>
<dbReference type="PANTHER" id="PTHR13954:SF6">
    <property type="entry name" value="NON-SPECIFIC SERINE_THREONINE PROTEIN KINASE"/>
    <property type="match status" value="1"/>
</dbReference>
<dbReference type="GO" id="GO:0051082">
    <property type="term" value="F:unfolded protein binding"/>
    <property type="evidence" value="ECO:0007669"/>
    <property type="project" value="TreeGrafter"/>
</dbReference>